<keyword evidence="1" id="KW-0812">Transmembrane</keyword>
<dbReference type="Proteomes" id="UP000564677">
    <property type="component" value="Unassembled WGS sequence"/>
</dbReference>
<comment type="caution">
    <text evidence="3">The sequence shown here is derived from an EMBL/GenBank/DDBJ whole genome shotgun (WGS) entry which is preliminary data.</text>
</comment>
<evidence type="ECO:0000313" key="3">
    <source>
        <dbReference type="EMBL" id="NIJ66854.1"/>
    </source>
</evidence>
<feature type="transmembrane region" description="Helical" evidence="1">
    <location>
        <begin position="52"/>
        <end position="73"/>
    </location>
</feature>
<feature type="transmembrane region" description="Helical" evidence="1">
    <location>
        <begin position="94"/>
        <end position="117"/>
    </location>
</feature>
<evidence type="ECO:0000313" key="4">
    <source>
        <dbReference type="Proteomes" id="UP000564677"/>
    </source>
</evidence>
<evidence type="ECO:0000256" key="1">
    <source>
        <dbReference type="SAM" id="Phobius"/>
    </source>
</evidence>
<gene>
    <name evidence="3" type="ORF">FHR20_003830</name>
</gene>
<evidence type="ECO:0000259" key="2">
    <source>
        <dbReference type="Pfam" id="PF25231"/>
    </source>
</evidence>
<keyword evidence="4" id="KW-1185">Reference proteome</keyword>
<keyword evidence="1" id="KW-0472">Membrane</keyword>
<keyword evidence="1" id="KW-1133">Transmembrane helix</keyword>
<dbReference type="InterPro" id="IPR057169">
    <property type="entry name" value="DUF7847"/>
</dbReference>
<accession>A0A7X5ZXI6</accession>
<protein>
    <submittedName>
        <fullName evidence="3">Membrane-anchored glycerophosphoryl diester phosphodiesterase (GDPDase)</fullName>
    </submittedName>
</protein>
<dbReference type="Pfam" id="PF25231">
    <property type="entry name" value="DUF7847"/>
    <property type="match status" value="1"/>
</dbReference>
<feature type="transmembrane region" description="Helical" evidence="1">
    <location>
        <begin position="145"/>
        <end position="171"/>
    </location>
</feature>
<organism evidence="3 4">
    <name type="scientific">Sphingomonas leidyi</name>
    <dbReference type="NCBI Taxonomy" id="68569"/>
    <lineage>
        <taxon>Bacteria</taxon>
        <taxon>Pseudomonadati</taxon>
        <taxon>Pseudomonadota</taxon>
        <taxon>Alphaproteobacteria</taxon>
        <taxon>Sphingomonadales</taxon>
        <taxon>Sphingomonadaceae</taxon>
        <taxon>Sphingomonas</taxon>
    </lineage>
</organism>
<feature type="transmembrane region" description="Helical" evidence="1">
    <location>
        <begin position="192"/>
        <end position="225"/>
    </location>
</feature>
<feature type="transmembrane region" description="Helical" evidence="1">
    <location>
        <begin position="231"/>
        <end position="253"/>
    </location>
</feature>
<dbReference type="RefSeq" id="WP_167301148.1">
    <property type="nucleotide sequence ID" value="NZ_CP170557.1"/>
</dbReference>
<dbReference type="AlphaFoldDB" id="A0A7X5ZXI6"/>
<feature type="domain" description="DUF7847" evidence="2">
    <location>
        <begin position="20"/>
        <end position="262"/>
    </location>
</feature>
<dbReference type="EMBL" id="JAASQV010000004">
    <property type="protein sequence ID" value="NIJ66854.1"/>
    <property type="molecule type" value="Genomic_DNA"/>
</dbReference>
<reference evidence="3 4" key="1">
    <citation type="submission" date="2020-03" db="EMBL/GenBank/DDBJ databases">
        <title>Genomic Encyclopedia of Type Strains, Phase IV (KMG-IV): sequencing the most valuable type-strain genomes for metagenomic binning, comparative biology and taxonomic classification.</title>
        <authorList>
            <person name="Goeker M."/>
        </authorList>
    </citation>
    <scope>NUCLEOTIDE SEQUENCE [LARGE SCALE GENOMIC DNA]</scope>
    <source>
        <strain evidence="3 4">DSM 4733</strain>
    </source>
</reference>
<sequence length="277" mass="29063">MAKMGTVWDRTAEFLSDNLGAILPVALLAFFVPASIEGSFQAAKTGGSPGLVLSLYLVQLAFGILSLWGSLTISAMALDMASVRGAGVIGRDRLLPALAVSVLLFAVMFVLVLPIPLALQLNGYDLMEIARGANVGLGPQIAGGIALYGLVLVALLLWVGARLFVTNPVIVREKRMFSALRQSWKLTRGMTWRIIGVILLFALVSWVSMLAANMVFGSIFALVTGGPAEGITLAGVLTSIVVAAVQTGFTVLVPAFTAKLYLALAADAGLREGAFRA</sequence>
<proteinExistence type="predicted"/>
<name>A0A7X5ZXI6_9SPHN</name>